<organism evidence="1 2">
    <name type="scientific">Halorubrum distributum JCM 13916</name>
    <dbReference type="NCBI Taxonomy" id="1230455"/>
    <lineage>
        <taxon>Archaea</taxon>
        <taxon>Methanobacteriati</taxon>
        <taxon>Methanobacteriota</taxon>
        <taxon>Stenosarchaea group</taxon>
        <taxon>Halobacteria</taxon>
        <taxon>Halobacteriales</taxon>
        <taxon>Haloferacaceae</taxon>
        <taxon>Halorubrum</taxon>
        <taxon>Halorubrum distributum group</taxon>
    </lineage>
</organism>
<dbReference type="PATRIC" id="fig|1230455.3.peg.748"/>
<accession>M0PPT9</accession>
<gene>
    <name evidence="1" type="ORF">C462_04045</name>
</gene>
<name>M0PPT9_9EURY</name>
<evidence type="ECO:0000313" key="1">
    <source>
        <dbReference type="EMBL" id="EMA71992.1"/>
    </source>
</evidence>
<proteinExistence type="predicted"/>
<sequence>MTVEGTGSADPIGEGEVLPVTDAEAVDVATDESLRAVVVSGRPHGEQIRQQGPFVL</sequence>
<evidence type="ECO:0000313" key="2">
    <source>
        <dbReference type="Proteomes" id="UP000011528"/>
    </source>
</evidence>
<protein>
    <submittedName>
        <fullName evidence="1">Uncharacterized protein</fullName>
    </submittedName>
</protein>
<dbReference type="AlphaFoldDB" id="M0PPT9"/>
<reference evidence="1 2" key="1">
    <citation type="journal article" date="2014" name="PLoS Genet.">
        <title>Phylogenetically driven sequencing of extremely halophilic archaea reveals strategies for static and dynamic osmo-response.</title>
        <authorList>
            <person name="Becker E.A."/>
            <person name="Seitzer P.M."/>
            <person name="Tritt A."/>
            <person name="Larsen D."/>
            <person name="Krusor M."/>
            <person name="Yao A.I."/>
            <person name="Wu D."/>
            <person name="Madern D."/>
            <person name="Eisen J.A."/>
            <person name="Darling A.E."/>
            <person name="Facciotti M.T."/>
        </authorList>
    </citation>
    <scope>NUCLEOTIDE SEQUENCE [LARGE SCALE GENOMIC DNA]</scope>
    <source>
        <strain evidence="1 2">JCM 13916</strain>
    </source>
</reference>
<dbReference type="Proteomes" id="UP000011528">
    <property type="component" value="Unassembled WGS sequence"/>
</dbReference>
<comment type="caution">
    <text evidence="1">The sequence shown here is derived from an EMBL/GenBank/DDBJ whole genome shotgun (WGS) entry which is preliminary data.</text>
</comment>
<dbReference type="EMBL" id="AOJJ01000037">
    <property type="protein sequence ID" value="EMA71992.1"/>
    <property type="molecule type" value="Genomic_DNA"/>
</dbReference>